<reference evidence="2 3" key="1">
    <citation type="journal article" date="2024" name="G3 (Bethesda)">
        <title>Genome assembly of Hibiscus sabdariffa L. provides insights into metabolisms of medicinal natural products.</title>
        <authorList>
            <person name="Kim T."/>
        </authorList>
    </citation>
    <scope>NUCLEOTIDE SEQUENCE [LARGE SCALE GENOMIC DNA]</scope>
    <source>
        <strain evidence="2">TK-2024</strain>
        <tissue evidence="2">Old leaves</tissue>
    </source>
</reference>
<name>A0ABR2TK58_9ROSI</name>
<keyword evidence="1" id="KW-0472">Membrane</keyword>
<evidence type="ECO:0000313" key="2">
    <source>
        <dbReference type="EMBL" id="KAK9037845.1"/>
    </source>
</evidence>
<protein>
    <submittedName>
        <fullName evidence="2">Uncharacterized protein</fullName>
    </submittedName>
</protein>
<evidence type="ECO:0000256" key="1">
    <source>
        <dbReference type="SAM" id="Phobius"/>
    </source>
</evidence>
<comment type="caution">
    <text evidence="2">The sequence shown here is derived from an EMBL/GenBank/DDBJ whole genome shotgun (WGS) entry which is preliminary data.</text>
</comment>
<evidence type="ECO:0000313" key="3">
    <source>
        <dbReference type="Proteomes" id="UP001396334"/>
    </source>
</evidence>
<accession>A0ABR2TK58</accession>
<sequence length="124" mass="13922">MLGSLAFGLHEKIGGLQHQILERDWTAESQIQAGGSFSLVLIYAILLTLSHTIVRYYSQLIIKVHLLIVLTTSGLRPPSCLRNHANLKCIGYGRLVQLQFLIDYDLSTKVSRCSFVEGKKIDYC</sequence>
<keyword evidence="3" id="KW-1185">Reference proteome</keyword>
<keyword evidence="1" id="KW-0812">Transmembrane</keyword>
<dbReference type="EMBL" id="JBBPBN010000005">
    <property type="protein sequence ID" value="KAK9037845.1"/>
    <property type="molecule type" value="Genomic_DNA"/>
</dbReference>
<proteinExistence type="predicted"/>
<keyword evidence="1" id="KW-1133">Transmembrane helix</keyword>
<feature type="transmembrane region" description="Helical" evidence="1">
    <location>
        <begin position="31"/>
        <end position="54"/>
    </location>
</feature>
<gene>
    <name evidence="2" type="ORF">V6N11_022744</name>
</gene>
<dbReference type="Proteomes" id="UP001396334">
    <property type="component" value="Unassembled WGS sequence"/>
</dbReference>
<organism evidence="2 3">
    <name type="scientific">Hibiscus sabdariffa</name>
    <name type="common">roselle</name>
    <dbReference type="NCBI Taxonomy" id="183260"/>
    <lineage>
        <taxon>Eukaryota</taxon>
        <taxon>Viridiplantae</taxon>
        <taxon>Streptophyta</taxon>
        <taxon>Embryophyta</taxon>
        <taxon>Tracheophyta</taxon>
        <taxon>Spermatophyta</taxon>
        <taxon>Magnoliopsida</taxon>
        <taxon>eudicotyledons</taxon>
        <taxon>Gunneridae</taxon>
        <taxon>Pentapetalae</taxon>
        <taxon>rosids</taxon>
        <taxon>malvids</taxon>
        <taxon>Malvales</taxon>
        <taxon>Malvaceae</taxon>
        <taxon>Malvoideae</taxon>
        <taxon>Hibiscus</taxon>
    </lineage>
</organism>